<feature type="region of interest" description="Disordered" evidence="2">
    <location>
        <begin position="1"/>
        <end position="22"/>
    </location>
</feature>
<gene>
    <name evidence="3" type="ORF">KCV03_g3639</name>
</gene>
<proteinExistence type="predicted"/>
<dbReference type="Proteomes" id="UP000767238">
    <property type="component" value="Unassembled WGS sequence"/>
</dbReference>
<comment type="caution">
    <text evidence="3">The sequence shown here is derived from an EMBL/GenBank/DDBJ whole genome shotgun (WGS) entry which is preliminary data.</text>
</comment>
<evidence type="ECO:0000256" key="1">
    <source>
        <dbReference type="SAM" id="Coils"/>
    </source>
</evidence>
<evidence type="ECO:0000313" key="4">
    <source>
        <dbReference type="Proteomes" id="UP000767238"/>
    </source>
</evidence>
<dbReference type="AlphaFoldDB" id="A0A9P8GHU4"/>
<feature type="compositionally biased region" description="Low complexity" evidence="2">
    <location>
        <begin position="306"/>
        <end position="317"/>
    </location>
</feature>
<reference evidence="3" key="1">
    <citation type="journal article" date="2021" name="J Fungi (Basel)">
        <title>Virulence traits and population genomics of the black yeast Aureobasidium melanogenum.</title>
        <authorList>
            <person name="Cernosa A."/>
            <person name="Sun X."/>
            <person name="Gostincar C."/>
            <person name="Fang C."/>
            <person name="Gunde-Cimerman N."/>
            <person name="Song Z."/>
        </authorList>
    </citation>
    <scope>NUCLEOTIDE SEQUENCE</scope>
    <source>
        <strain evidence="3">EXF-8016</strain>
    </source>
</reference>
<feature type="compositionally biased region" description="Polar residues" evidence="2">
    <location>
        <begin position="326"/>
        <end position="335"/>
    </location>
</feature>
<evidence type="ECO:0000256" key="2">
    <source>
        <dbReference type="SAM" id="MobiDB-lite"/>
    </source>
</evidence>
<organism evidence="3 4">
    <name type="scientific">Aureobasidium melanogenum</name>
    <name type="common">Aureobasidium pullulans var. melanogenum</name>
    <dbReference type="NCBI Taxonomy" id="46634"/>
    <lineage>
        <taxon>Eukaryota</taxon>
        <taxon>Fungi</taxon>
        <taxon>Dikarya</taxon>
        <taxon>Ascomycota</taxon>
        <taxon>Pezizomycotina</taxon>
        <taxon>Dothideomycetes</taxon>
        <taxon>Dothideomycetidae</taxon>
        <taxon>Dothideales</taxon>
        <taxon>Saccotheciaceae</taxon>
        <taxon>Aureobasidium</taxon>
    </lineage>
</organism>
<feature type="non-terminal residue" evidence="3">
    <location>
        <position position="789"/>
    </location>
</feature>
<feature type="region of interest" description="Disordered" evidence="2">
    <location>
        <begin position="299"/>
        <end position="335"/>
    </location>
</feature>
<name>A0A9P8GHU4_AURME</name>
<sequence length="789" mass="88273">MVSTRSNTAAAAHTGNPATTTVSTIIAPPTYDSVPASDASAAQAVYVTNADGPPAATGPANNAIIDGSTPHVYASREEYVNQAAAKINNKLEDINDKDEQIEYLKNALLSQHGISIDLCMKHNQKAHRLVQTIRDIRVRDLHVRVLNNRLHHMGLRTRRLITQAAALREQQDSHPYSTKINEWLSNNQIERIVLRPEGQASRSGTRITRAATSRDSRSGMMVQRLGAQVDGRRVTSRVNLEQQTIADLKAKLRNAEQYVEVLEHKYEVLQERIQPPSYEAAHTDVQASVRIYLKKSRQQTNRSALDDSSSCESAASSMTPPEEWTEVSSQTPSLSERSVITDRNIACCEGLVVGFLGSLHTTQSETRSLPSKDSPGRVLLRDACKLLVKEHSGYTGTVVGTHSKGNEIPHMEEDQEVGHPLDFVIDIMSPEIIDRDIATLVFHWTTLDKFQSFERVQYRHNAINILESRLGASLTGSAAACLDIGHQIKHANDFRKSAVCIQSGLDQLAGEFYGIRSAFQDMEQTWSHPTGQKLWTANATNTIKHAQHVAQDVAKALRDIVRQCDTWDVVVPDHLYYQLQAFEICLQRQELVLNLLGMVLYVASPCELPTYPFYKVRKSLEEMEREKLKYGCEQLADAVQMRREMQVKLLKIASIDPEYKDIDMVEIWEKISGTEEWPSPETTMGNTTPTEDWSYLLHRDDTASGPMDCSFLPIPRAHPTKLVKRQQRKDTGDPTLEELLDNFGDGNKLEASYPIGGIDPRIRGLAMLAFHWTNAGGFAGIERKDLEPL</sequence>
<dbReference type="OrthoDB" id="3893596at2759"/>
<feature type="region of interest" description="Disordered" evidence="2">
    <location>
        <begin position="197"/>
        <end position="217"/>
    </location>
</feature>
<reference evidence="3" key="2">
    <citation type="submission" date="2021-08" db="EMBL/GenBank/DDBJ databases">
        <authorList>
            <person name="Gostincar C."/>
            <person name="Sun X."/>
            <person name="Song Z."/>
            <person name="Gunde-Cimerman N."/>
        </authorList>
    </citation>
    <scope>NUCLEOTIDE SEQUENCE</scope>
    <source>
        <strain evidence="3">EXF-8016</strain>
    </source>
</reference>
<feature type="coiled-coil region" evidence="1">
    <location>
        <begin position="238"/>
        <end position="272"/>
    </location>
</feature>
<evidence type="ECO:0000313" key="3">
    <source>
        <dbReference type="EMBL" id="KAH0224453.1"/>
    </source>
</evidence>
<protein>
    <submittedName>
        <fullName evidence="3">Uncharacterized protein</fullName>
    </submittedName>
</protein>
<feature type="compositionally biased region" description="Polar residues" evidence="2">
    <location>
        <begin position="200"/>
        <end position="211"/>
    </location>
</feature>
<keyword evidence="1" id="KW-0175">Coiled coil</keyword>
<accession>A0A9P8GHU4</accession>
<dbReference type="EMBL" id="JAHFYH010000019">
    <property type="protein sequence ID" value="KAH0224453.1"/>
    <property type="molecule type" value="Genomic_DNA"/>
</dbReference>